<dbReference type="EMBL" id="MVBN01000014">
    <property type="protein sequence ID" value="OOK64076.1"/>
    <property type="molecule type" value="Genomic_DNA"/>
</dbReference>
<dbReference type="GeneID" id="29699681"/>
<dbReference type="EMBL" id="MVBM01000005">
    <property type="protein sequence ID" value="OOK71898.1"/>
    <property type="molecule type" value="Genomic_DNA"/>
</dbReference>
<organism evidence="2 4">
    <name type="scientific">Mycobacterium kansasii</name>
    <dbReference type="NCBI Taxonomy" id="1768"/>
    <lineage>
        <taxon>Bacteria</taxon>
        <taxon>Bacillati</taxon>
        <taxon>Actinomycetota</taxon>
        <taxon>Actinomycetes</taxon>
        <taxon>Mycobacteriales</taxon>
        <taxon>Mycobacteriaceae</taxon>
        <taxon>Mycobacterium</taxon>
    </lineage>
</organism>
<evidence type="ECO:0000313" key="4">
    <source>
        <dbReference type="Proteomes" id="UP000188532"/>
    </source>
</evidence>
<dbReference type="AlphaFoldDB" id="A0A1V3WCB8"/>
<feature type="domain" description="HTH merR-type" evidence="1">
    <location>
        <begin position="39"/>
        <end position="92"/>
    </location>
</feature>
<comment type="caution">
    <text evidence="2">The sequence shown here is derived from an EMBL/GenBank/DDBJ whole genome shotgun (WGS) entry which is preliminary data.</text>
</comment>
<dbReference type="GO" id="GO:0003677">
    <property type="term" value="F:DNA binding"/>
    <property type="evidence" value="ECO:0007669"/>
    <property type="project" value="InterPro"/>
</dbReference>
<evidence type="ECO:0000313" key="5">
    <source>
        <dbReference type="Proteomes" id="UP000189229"/>
    </source>
</evidence>
<proteinExistence type="predicted"/>
<evidence type="ECO:0000313" key="2">
    <source>
        <dbReference type="EMBL" id="OOK64076.1"/>
    </source>
</evidence>
<dbReference type="Gene3D" id="1.10.1660.10">
    <property type="match status" value="1"/>
</dbReference>
<dbReference type="GO" id="GO:0006355">
    <property type="term" value="P:regulation of DNA-templated transcription"/>
    <property type="evidence" value="ECO:0007669"/>
    <property type="project" value="InterPro"/>
</dbReference>
<name>A0A1V3WCB8_MYCKA</name>
<dbReference type="InterPro" id="IPR009061">
    <property type="entry name" value="DNA-bd_dom_put_sf"/>
</dbReference>
<accession>A0A1V3WCB8</accession>
<reference evidence="4 5" key="1">
    <citation type="submission" date="2017-02" db="EMBL/GenBank/DDBJ databases">
        <title>Complete genome sequences of Mycobacterium kansasii strains isolated from rhesus macaques.</title>
        <authorList>
            <person name="Panda A."/>
            <person name="Nagaraj S."/>
            <person name="Zhao X."/>
            <person name="Tettelin H."/>
            <person name="Detolla L.J."/>
        </authorList>
    </citation>
    <scope>NUCLEOTIDE SEQUENCE [LARGE SCALE GENOMIC DNA]</scope>
    <source>
        <strain evidence="2 4">11-3469</strain>
        <strain evidence="3 5">11-3813</strain>
    </source>
</reference>
<evidence type="ECO:0000313" key="3">
    <source>
        <dbReference type="EMBL" id="OOK71898.1"/>
    </source>
</evidence>
<dbReference type="Proteomes" id="UP000189229">
    <property type="component" value="Unassembled WGS sequence"/>
</dbReference>
<gene>
    <name evidence="2" type="ORF">BZL29_8342</name>
    <name evidence="3" type="ORF">BZL30_5369</name>
</gene>
<dbReference type="STRING" id="1768.B1T50_04215"/>
<dbReference type="SUPFAM" id="SSF46955">
    <property type="entry name" value="Putative DNA-binding domain"/>
    <property type="match status" value="1"/>
</dbReference>
<dbReference type="RefSeq" id="WP_023365482.1">
    <property type="nucleotide sequence ID" value="NZ_BLYZ01000002.1"/>
</dbReference>
<evidence type="ECO:0000259" key="1">
    <source>
        <dbReference type="Pfam" id="PF13411"/>
    </source>
</evidence>
<sequence length="208" mass="21946">MAGRASWTLDELVRRVAVSLADSAYPGAPNGRVRELPDRRAVRWYTTAGLVDPPARQGRTAVYSPRHLLQIVAVKRRQAQGHSLAEIQAELAGATDATLRKVAAVPDAVMAQPEPSSQEAPVPGRRNRFWAAPPEAAAEPAAEPAAQGADTVTTLAAVHLPGGALLVLPAAPDEHDMDAIHTAARPLLELLADRGLLSGPPLDERSPS</sequence>
<dbReference type="Pfam" id="PF13411">
    <property type="entry name" value="MerR_1"/>
    <property type="match status" value="1"/>
</dbReference>
<protein>
    <submittedName>
        <fullName evidence="2">MerR HTH regulatory family protein</fullName>
    </submittedName>
</protein>
<dbReference type="InterPro" id="IPR000551">
    <property type="entry name" value="MerR-type_HTH_dom"/>
</dbReference>
<dbReference type="Proteomes" id="UP000188532">
    <property type="component" value="Unassembled WGS sequence"/>
</dbReference>